<comment type="caution">
    <text evidence="2">The sequence shown here is derived from an EMBL/GenBank/DDBJ whole genome shotgun (WGS) entry which is preliminary data.</text>
</comment>
<feature type="signal peptide" evidence="1">
    <location>
        <begin position="1"/>
        <end position="20"/>
    </location>
</feature>
<evidence type="ECO:0000313" key="2">
    <source>
        <dbReference type="EMBL" id="GGK95521.1"/>
    </source>
</evidence>
<feature type="chain" id="PRO_5045472731" description="PepSY domain-containing protein" evidence="1">
    <location>
        <begin position="21"/>
        <end position="209"/>
    </location>
</feature>
<sequence>MRLGVLLPCALVLSLCGALAFYSSGRTGMHQPAQVAQQYAQALIANDINTIGRLGGMDSSRGSPLETFWGKMNAAAAAALAQSHAYDPENYQFQVETLEQTATAATVQLDIRVKDIDAVVDQAMLLMGYSYSADGRLLPPEHDQMLLSEAMQRVEADHPIPQLQYRVGLHLDQRQGQWLIRYDRDSSSLISLLRLTTLSEAHERYLVRP</sequence>
<gene>
    <name evidence="2" type="ORF">GCM10010844_12530</name>
</gene>
<keyword evidence="3" id="KW-1185">Reference proteome</keyword>
<evidence type="ECO:0008006" key="4">
    <source>
        <dbReference type="Google" id="ProtNLM"/>
    </source>
</evidence>
<organism evidence="2 3">
    <name type="scientific">Deinococcus radiotolerans</name>
    <dbReference type="NCBI Taxonomy" id="1309407"/>
    <lineage>
        <taxon>Bacteria</taxon>
        <taxon>Thermotogati</taxon>
        <taxon>Deinococcota</taxon>
        <taxon>Deinococci</taxon>
        <taxon>Deinococcales</taxon>
        <taxon>Deinococcaceae</taxon>
        <taxon>Deinococcus</taxon>
    </lineage>
</organism>
<dbReference type="Proteomes" id="UP000604341">
    <property type="component" value="Unassembled WGS sequence"/>
</dbReference>
<evidence type="ECO:0000256" key="1">
    <source>
        <dbReference type="SAM" id="SignalP"/>
    </source>
</evidence>
<proteinExistence type="predicted"/>
<accession>A0ABQ2FGZ1</accession>
<dbReference type="EMBL" id="BMPE01000002">
    <property type="protein sequence ID" value="GGK95521.1"/>
    <property type="molecule type" value="Genomic_DNA"/>
</dbReference>
<evidence type="ECO:0000313" key="3">
    <source>
        <dbReference type="Proteomes" id="UP000604341"/>
    </source>
</evidence>
<reference evidence="3" key="1">
    <citation type="journal article" date="2019" name="Int. J. Syst. Evol. Microbiol.">
        <title>The Global Catalogue of Microorganisms (GCM) 10K type strain sequencing project: providing services to taxonomists for standard genome sequencing and annotation.</title>
        <authorList>
            <consortium name="The Broad Institute Genomics Platform"/>
            <consortium name="The Broad Institute Genome Sequencing Center for Infectious Disease"/>
            <person name="Wu L."/>
            <person name="Ma J."/>
        </authorList>
    </citation>
    <scope>NUCLEOTIDE SEQUENCE [LARGE SCALE GENOMIC DNA]</scope>
    <source>
        <strain evidence="3">JCM 19173</strain>
    </source>
</reference>
<keyword evidence="1" id="KW-0732">Signal</keyword>
<protein>
    <recommendedName>
        <fullName evidence="4">PepSY domain-containing protein</fullName>
    </recommendedName>
</protein>
<name>A0ABQ2FGZ1_9DEIO</name>